<reference evidence="2" key="1">
    <citation type="submission" date="2018-07" db="EMBL/GenBank/DDBJ databases">
        <authorList>
            <consortium name="NARMS: The National Antimicrobial Resistance Monitoring System"/>
        </authorList>
    </citation>
    <scope>NUCLEOTIDE SEQUENCE</scope>
    <source>
        <strain evidence="2">CVM N17C008</strain>
    </source>
</reference>
<dbReference type="PANTHER" id="PTHR39639:SF1">
    <property type="entry name" value="DUF262 DOMAIN-CONTAINING PROTEIN"/>
    <property type="match status" value="1"/>
</dbReference>
<evidence type="ECO:0000313" key="2">
    <source>
        <dbReference type="EMBL" id="EAL6462142.1"/>
    </source>
</evidence>
<dbReference type="EMBL" id="AACPZY010000001">
    <property type="protein sequence ID" value="EAL6462142.1"/>
    <property type="molecule type" value="Genomic_DNA"/>
</dbReference>
<dbReference type="AlphaFoldDB" id="A0A5Y6QHY2"/>
<dbReference type="InterPro" id="IPR004919">
    <property type="entry name" value="GmrSD_N"/>
</dbReference>
<proteinExistence type="predicted"/>
<name>A0A5Y6QHY2_CAMCO</name>
<feature type="domain" description="GmrSD restriction endonucleases N-terminal" evidence="1">
    <location>
        <begin position="47"/>
        <end position="184"/>
    </location>
</feature>
<gene>
    <name evidence="2" type="ORF">DST41_00385</name>
</gene>
<organism evidence="2">
    <name type="scientific">Campylobacter coli</name>
    <dbReference type="NCBI Taxonomy" id="195"/>
    <lineage>
        <taxon>Bacteria</taxon>
        <taxon>Pseudomonadati</taxon>
        <taxon>Campylobacterota</taxon>
        <taxon>Epsilonproteobacteria</taxon>
        <taxon>Campylobacterales</taxon>
        <taxon>Campylobacteraceae</taxon>
        <taxon>Campylobacter</taxon>
    </lineage>
</organism>
<sequence length="354" mass="41275">MASNKSMLSSDEITNILKEKQKNIKYDTKDWSIELVLSKFHKQTEKNQTEINIPFYQREFVWTSDQISKLIETILLGLPLPLIFLEQTDDGLLEVIDGSQRIRALDKFFNNEHKLNKLEILGDFNGMKFEDFPPSIQRKMKDSSLRIIVLESNEEENAKDIANKIFERINTGGTNATAMEARKGSNYGKFVEFVYSECSTEEFENIAKLGKTASLRGYQQELIIKFFAYYDLYIKNNKIEFNETINAVLENYMKEKNKSFDDDDKNKDELLTLFKNVINIIERCKITENDSYKLRKKDKLLPIMLAIAIYIKDNPNYTNKTFDVWSQDFISKSNNSSLQTLNNNIMLILDSLKQ</sequence>
<accession>A0A5Y6QHY2</accession>
<dbReference type="RefSeq" id="WP_050396265.1">
    <property type="nucleotide sequence ID" value="NZ_AP028371.1"/>
</dbReference>
<dbReference type="Pfam" id="PF03235">
    <property type="entry name" value="GmrSD_N"/>
    <property type="match status" value="1"/>
</dbReference>
<comment type="caution">
    <text evidence="2">The sequence shown here is derived from an EMBL/GenBank/DDBJ whole genome shotgun (WGS) entry which is preliminary data.</text>
</comment>
<dbReference type="PANTHER" id="PTHR39639">
    <property type="entry name" value="CHROMOSOME 16, WHOLE GENOME SHOTGUN SEQUENCE"/>
    <property type="match status" value="1"/>
</dbReference>
<evidence type="ECO:0000259" key="1">
    <source>
        <dbReference type="Pfam" id="PF03235"/>
    </source>
</evidence>
<protein>
    <submittedName>
        <fullName evidence="2">DUF262 domain-containing protein</fullName>
    </submittedName>
</protein>